<keyword evidence="2" id="KW-0479">Metal-binding</keyword>
<gene>
    <name evidence="5" type="ORF">PPTG_09097</name>
</gene>
<dbReference type="RefSeq" id="XP_008902203.1">
    <property type="nucleotide sequence ID" value="XM_008903955.1"/>
</dbReference>
<dbReference type="VEuPathDB" id="FungiDB:PPTG_09097"/>
<evidence type="ECO:0000256" key="2">
    <source>
        <dbReference type="ARBA" id="ARBA00022723"/>
    </source>
</evidence>
<evidence type="ECO:0000256" key="1">
    <source>
        <dbReference type="ARBA" id="ARBA00001968"/>
    </source>
</evidence>
<dbReference type="AlphaFoldDB" id="W2QIX4"/>
<evidence type="ECO:0000313" key="6">
    <source>
        <dbReference type="Proteomes" id="UP000018817"/>
    </source>
</evidence>
<keyword evidence="3" id="KW-0732">Signal</keyword>
<organism evidence="5 6">
    <name type="scientific">Phytophthora nicotianae (strain INRA-310)</name>
    <name type="common">Phytophthora parasitica</name>
    <dbReference type="NCBI Taxonomy" id="761204"/>
    <lineage>
        <taxon>Eukaryota</taxon>
        <taxon>Sar</taxon>
        <taxon>Stramenopiles</taxon>
        <taxon>Oomycota</taxon>
        <taxon>Peronosporomycetes</taxon>
        <taxon>Peronosporales</taxon>
        <taxon>Peronosporaceae</taxon>
        <taxon>Phytophthora</taxon>
    </lineage>
</organism>
<dbReference type="OMA" id="CLNYQAV"/>
<feature type="chain" id="PRO_5004822625" description="DDE Tnp4 domain-containing protein" evidence="3">
    <location>
        <begin position="21"/>
        <end position="362"/>
    </location>
</feature>
<evidence type="ECO:0000313" key="5">
    <source>
        <dbReference type="EMBL" id="ETN12205.1"/>
    </source>
</evidence>
<evidence type="ECO:0000256" key="3">
    <source>
        <dbReference type="SAM" id="SignalP"/>
    </source>
</evidence>
<name>W2QIX4_PHYN3</name>
<proteinExistence type="predicted"/>
<dbReference type="PANTHER" id="PTHR34615">
    <property type="entry name" value="PX DOMAIN-CONTAINING PROTEIN"/>
    <property type="match status" value="1"/>
</dbReference>
<protein>
    <recommendedName>
        <fullName evidence="4">DDE Tnp4 domain-containing protein</fullName>
    </recommendedName>
</protein>
<dbReference type="OrthoDB" id="74927at2759"/>
<dbReference type="Pfam" id="PF13359">
    <property type="entry name" value="DDE_Tnp_4"/>
    <property type="match status" value="1"/>
</dbReference>
<feature type="signal peptide" evidence="3">
    <location>
        <begin position="1"/>
        <end position="20"/>
    </location>
</feature>
<reference evidence="5 6" key="2">
    <citation type="submission" date="2013-11" db="EMBL/GenBank/DDBJ databases">
        <title>The Genome Sequence of Phytophthora parasitica INRA-310.</title>
        <authorList>
            <consortium name="The Broad Institute Genomics Platform"/>
            <person name="Russ C."/>
            <person name="Tyler B."/>
            <person name="Panabieres F."/>
            <person name="Shan W."/>
            <person name="Tripathy S."/>
            <person name="Grunwald N."/>
            <person name="Machado M."/>
            <person name="Johnson C.S."/>
            <person name="Arredondo F."/>
            <person name="Hong C."/>
            <person name="Coffey M."/>
            <person name="Young S.K."/>
            <person name="Zeng Q."/>
            <person name="Gargeya S."/>
            <person name="Fitzgerald M."/>
            <person name="Abouelleil A."/>
            <person name="Alvarado L."/>
            <person name="Chapman S.B."/>
            <person name="Gainer-Dewar J."/>
            <person name="Goldberg J."/>
            <person name="Griggs A."/>
            <person name="Gujja S."/>
            <person name="Hansen M."/>
            <person name="Howarth C."/>
            <person name="Imamovic A."/>
            <person name="Ireland A."/>
            <person name="Larimer J."/>
            <person name="McCowan C."/>
            <person name="Murphy C."/>
            <person name="Pearson M."/>
            <person name="Poon T.W."/>
            <person name="Priest M."/>
            <person name="Roberts A."/>
            <person name="Saif S."/>
            <person name="Shea T."/>
            <person name="Sykes S."/>
            <person name="Wortman J."/>
            <person name="Nusbaum C."/>
            <person name="Birren B."/>
        </authorList>
    </citation>
    <scope>NUCLEOTIDE SEQUENCE [LARGE SCALE GENOMIC DNA]</scope>
    <source>
        <strain evidence="5 6">INRA-310</strain>
    </source>
</reference>
<evidence type="ECO:0000259" key="4">
    <source>
        <dbReference type="Pfam" id="PF13359"/>
    </source>
</evidence>
<comment type="cofactor">
    <cofactor evidence="1">
        <name>a divalent metal cation</name>
        <dbReference type="ChEBI" id="CHEBI:60240"/>
    </cofactor>
</comment>
<dbReference type="EMBL" id="KI669577">
    <property type="protein sequence ID" value="ETN12205.1"/>
    <property type="molecule type" value="Genomic_DNA"/>
</dbReference>
<dbReference type="GO" id="GO:0046872">
    <property type="term" value="F:metal ion binding"/>
    <property type="evidence" value="ECO:0007669"/>
    <property type="project" value="UniProtKB-KW"/>
</dbReference>
<dbReference type="GeneID" id="20178839"/>
<feature type="domain" description="DDE Tnp4" evidence="4">
    <location>
        <begin position="165"/>
        <end position="327"/>
    </location>
</feature>
<dbReference type="STRING" id="761204.W2QIX4"/>
<accession>W2QIX4</accession>
<dbReference type="Proteomes" id="UP000018817">
    <property type="component" value="Unassembled WGS sequence"/>
</dbReference>
<reference evidence="6" key="1">
    <citation type="submission" date="2011-12" db="EMBL/GenBank/DDBJ databases">
        <authorList>
            <consortium name="The Broad Institute Genome Sequencing Platform"/>
            <person name="Russ C."/>
            <person name="Tyler B."/>
            <person name="Panabieres F."/>
            <person name="Shan W."/>
            <person name="Tripathy S."/>
            <person name="Grunwald N."/>
            <person name="Machado M."/>
            <person name="Young S.K."/>
            <person name="Zeng Q."/>
            <person name="Gargeya S."/>
            <person name="Fitzgerald M."/>
            <person name="Haas B."/>
            <person name="Abouelleil A."/>
            <person name="Alvarado L."/>
            <person name="Arachchi H.M."/>
            <person name="Berlin A."/>
            <person name="Chapman S.B."/>
            <person name="Gearin G."/>
            <person name="Goldberg J."/>
            <person name="Griggs A."/>
            <person name="Gujja S."/>
            <person name="Hansen M."/>
            <person name="Heiman D."/>
            <person name="Howarth C."/>
            <person name="Larimer J."/>
            <person name="Lui A."/>
            <person name="MacDonald P.J.P."/>
            <person name="McCowen C."/>
            <person name="Montmayeur A."/>
            <person name="Murphy C."/>
            <person name="Neiman D."/>
            <person name="Pearson M."/>
            <person name="Priest M."/>
            <person name="Roberts A."/>
            <person name="Saif S."/>
            <person name="Shea T."/>
            <person name="Sisk P."/>
            <person name="Stolte C."/>
            <person name="Sykes S."/>
            <person name="Wortman J."/>
            <person name="Nusbaum C."/>
            <person name="Birren B."/>
        </authorList>
    </citation>
    <scope>NUCLEOTIDE SEQUENCE [LARGE SCALE GENOMIC DNA]</scope>
    <source>
        <strain evidence="6">INRA-310</strain>
    </source>
</reference>
<dbReference type="PANTHER" id="PTHR34615:SF1">
    <property type="entry name" value="PX DOMAIN-CONTAINING PROTEIN"/>
    <property type="match status" value="1"/>
</dbReference>
<dbReference type="InterPro" id="IPR027806">
    <property type="entry name" value="HARBI1_dom"/>
</dbReference>
<sequence length="362" mass="41357">MELLLLLHELLGNAVTAAEAALLLSFEQPERPIIPDVRFCVTTLSDEDCRQQFRFDVAGVIRLTELFALPEFVITGSRDKAHATEAVCILLHRLSYPKRHYDMIHRFGRSTSALCRIFMHVVMYLYDRYEDTIYCHEAIVAERIRAYADAVHRTGSPMKNVFAFIDGTKNRICRPSSRPGRGENLQKQVYSGHKRAHCLNYQAVVAPDGLALHFWGPMEGRRHDSTLLRESKLMKYMEERASIFDGYVLYGDPAYGIRKFLVSGFRKTAPTDTEQRFNKLMSSVRESVEWQFGSMKSLWAFIGFNKSLRLRLSPIGKYVLVSMLLTNCHCCYNGGNQISAFFGWAPPSLDAYLAKRTSNLAK</sequence>